<sequence>MVAGWSHAFSELQERGVITGFAYIAANGVSQPVTGPFVNECASGAASPQLQELVAAAAAPEAPTSFDLWGTKLITLHHGNSCFMAVPTRSTGGGTTDGIVAVKAPNGVLLASFNKPTLPTIALTAVQEAASAAFKRKRSPGDEGDR</sequence>
<evidence type="ECO:0000313" key="2">
    <source>
        <dbReference type="Proteomes" id="UP001244341"/>
    </source>
</evidence>
<organism evidence="1 2">
    <name type="scientific">Tetradesmus obliquus</name>
    <name type="common">Green alga</name>
    <name type="synonym">Acutodesmus obliquus</name>
    <dbReference type="NCBI Taxonomy" id="3088"/>
    <lineage>
        <taxon>Eukaryota</taxon>
        <taxon>Viridiplantae</taxon>
        <taxon>Chlorophyta</taxon>
        <taxon>core chlorophytes</taxon>
        <taxon>Chlorophyceae</taxon>
        <taxon>CS clade</taxon>
        <taxon>Sphaeropleales</taxon>
        <taxon>Scenedesmaceae</taxon>
        <taxon>Tetradesmus</taxon>
    </lineage>
</organism>
<proteinExistence type="predicted"/>
<protein>
    <recommendedName>
        <fullName evidence="3">Profilin</fullName>
    </recommendedName>
</protein>
<accession>A0ABY8UC52</accession>
<gene>
    <name evidence="1" type="ORF">OEZ85_003530</name>
</gene>
<dbReference type="Proteomes" id="UP001244341">
    <property type="component" value="Chromosome 10b"/>
</dbReference>
<evidence type="ECO:0000313" key="1">
    <source>
        <dbReference type="EMBL" id="WIA18852.1"/>
    </source>
</evidence>
<evidence type="ECO:0008006" key="3">
    <source>
        <dbReference type="Google" id="ProtNLM"/>
    </source>
</evidence>
<name>A0ABY8UC52_TETOB</name>
<dbReference type="EMBL" id="CP126217">
    <property type="protein sequence ID" value="WIA18852.1"/>
    <property type="molecule type" value="Genomic_DNA"/>
</dbReference>
<reference evidence="1 2" key="1">
    <citation type="submission" date="2023-05" db="EMBL/GenBank/DDBJ databases">
        <title>A 100% complete, gapless, phased diploid assembly of the Scenedesmus obliquus UTEX 3031 genome.</title>
        <authorList>
            <person name="Biondi T.C."/>
            <person name="Hanschen E.R."/>
            <person name="Kwon T."/>
            <person name="Eng W."/>
            <person name="Kruse C.P.S."/>
            <person name="Koehler S.I."/>
            <person name="Kunde Y."/>
            <person name="Gleasner C.D."/>
            <person name="You Mak K.T."/>
            <person name="Polle J."/>
            <person name="Hovde B.T."/>
            <person name="Starkenburg S.R."/>
        </authorList>
    </citation>
    <scope>NUCLEOTIDE SEQUENCE [LARGE SCALE GENOMIC DNA]</scope>
    <source>
        <strain evidence="1 2">DOE0152z</strain>
    </source>
</reference>
<keyword evidence="2" id="KW-1185">Reference proteome</keyword>